<evidence type="ECO:0000313" key="1">
    <source>
        <dbReference type="EMBL" id="SCF07624.1"/>
    </source>
</evidence>
<sequence>MSAEGSAAMAVDVVTEIVIDRPVADVAAYAGDPGNAPTWYVNIESVEWRTPPPLRVGSRLAFVAHFLGRRLAYTYEIVELVPGERLVMRTAQGPFPMETTYRWEAQGRARTRMTLRNRGEPRGFATVTAPVLAAAMRRANRKDLARLKAVLERERGGPGPGGGRTIA</sequence>
<name>A0A1C4XGT0_9ACTN</name>
<dbReference type="SUPFAM" id="SSF55961">
    <property type="entry name" value="Bet v1-like"/>
    <property type="match status" value="1"/>
</dbReference>
<dbReference type="Proteomes" id="UP000198228">
    <property type="component" value="Chromosome I"/>
</dbReference>
<accession>A0A1C4XGT0</accession>
<dbReference type="AlphaFoldDB" id="A0A1C4XGT0"/>
<reference evidence="1 2" key="1">
    <citation type="submission" date="2016-06" db="EMBL/GenBank/DDBJ databases">
        <authorList>
            <person name="Kjaerup R.B."/>
            <person name="Dalgaard T.S."/>
            <person name="Juul-Madsen H.R."/>
        </authorList>
    </citation>
    <scope>NUCLEOTIDE SEQUENCE [LARGE SCALE GENOMIC DNA]</scope>
    <source>
        <strain evidence="1 2">DSM 43821</strain>
    </source>
</reference>
<organism evidence="1 2">
    <name type="scientific">Micromonospora purpureochromogenes</name>
    <dbReference type="NCBI Taxonomy" id="47872"/>
    <lineage>
        <taxon>Bacteria</taxon>
        <taxon>Bacillati</taxon>
        <taxon>Actinomycetota</taxon>
        <taxon>Actinomycetes</taxon>
        <taxon>Micromonosporales</taxon>
        <taxon>Micromonosporaceae</taxon>
        <taxon>Micromonospora</taxon>
    </lineage>
</organism>
<evidence type="ECO:0000313" key="2">
    <source>
        <dbReference type="Proteomes" id="UP000198228"/>
    </source>
</evidence>
<proteinExistence type="predicted"/>
<dbReference type="CDD" id="cd08865">
    <property type="entry name" value="SRPBCC_10"/>
    <property type="match status" value="1"/>
</dbReference>
<dbReference type="InterPro" id="IPR023393">
    <property type="entry name" value="START-like_dom_sf"/>
</dbReference>
<protein>
    <submittedName>
        <fullName evidence="1">Uncharacterized membrane protein</fullName>
    </submittedName>
</protein>
<dbReference type="Pfam" id="PF10604">
    <property type="entry name" value="Polyketide_cyc2"/>
    <property type="match status" value="1"/>
</dbReference>
<dbReference type="Gene3D" id="3.30.530.20">
    <property type="match status" value="1"/>
</dbReference>
<gene>
    <name evidence="1" type="ORF">GA0074696_2578</name>
</gene>
<dbReference type="EMBL" id="LT607410">
    <property type="protein sequence ID" value="SCF07624.1"/>
    <property type="molecule type" value="Genomic_DNA"/>
</dbReference>
<dbReference type="InterPro" id="IPR019587">
    <property type="entry name" value="Polyketide_cyclase/dehydratase"/>
</dbReference>